<keyword evidence="2" id="KW-1185">Reference proteome</keyword>
<dbReference type="InterPro" id="IPR015422">
    <property type="entry name" value="PyrdxlP-dep_Trfase_small"/>
</dbReference>
<evidence type="ECO:0008006" key="3">
    <source>
        <dbReference type="Google" id="ProtNLM"/>
    </source>
</evidence>
<proteinExistence type="predicted"/>
<dbReference type="SUPFAM" id="SSF53383">
    <property type="entry name" value="PLP-dependent transferases"/>
    <property type="match status" value="1"/>
</dbReference>
<dbReference type="Proteomes" id="UP000243459">
    <property type="component" value="Chromosome 1"/>
</dbReference>
<name>A0A5P1FQQ5_ASPOF</name>
<gene>
    <name evidence="1" type="ORF">A4U43_C01F19930</name>
</gene>
<evidence type="ECO:0000313" key="1">
    <source>
        <dbReference type="EMBL" id="ONK80626.1"/>
    </source>
</evidence>
<evidence type="ECO:0000313" key="2">
    <source>
        <dbReference type="Proteomes" id="UP000243459"/>
    </source>
</evidence>
<dbReference type="Gene3D" id="3.90.1150.10">
    <property type="entry name" value="Aspartate Aminotransferase, domain 1"/>
    <property type="match status" value="1"/>
</dbReference>
<accession>A0A5P1FQQ5</accession>
<reference evidence="2" key="1">
    <citation type="journal article" date="2017" name="Nat. Commun.">
        <title>The asparagus genome sheds light on the origin and evolution of a young Y chromosome.</title>
        <authorList>
            <person name="Harkess A."/>
            <person name="Zhou J."/>
            <person name="Xu C."/>
            <person name="Bowers J.E."/>
            <person name="Van der Hulst R."/>
            <person name="Ayyampalayam S."/>
            <person name="Mercati F."/>
            <person name="Riccardi P."/>
            <person name="McKain M.R."/>
            <person name="Kakrana A."/>
            <person name="Tang H."/>
            <person name="Ray J."/>
            <person name="Groenendijk J."/>
            <person name="Arikit S."/>
            <person name="Mathioni S.M."/>
            <person name="Nakano M."/>
            <person name="Shan H."/>
            <person name="Telgmann-Rauber A."/>
            <person name="Kanno A."/>
            <person name="Yue Z."/>
            <person name="Chen H."/>
            <person name="Li W."/>
            <person name="Chen Y."/>
            <person name="Xu X."/>
            <person name="Zhang Y."/>
            <person name="Luo S."/>
            <person name="Chen H."/>
            <person name="Gao J."/>
            <person name="Mao Z."/>
            <person name="Pires J.C."/>
            <person name="Luo M."/>
            <person name="Kudrna D."/>
            <person name="Wing R.A."/>
            <person name="Meyers B.C."/>
            <person name="Yi K."/>
            <person name="Kong H."/>
            <person name="Lavrijsen P."/>
            <person name="Sunseri F."/>
            <person name="Falavigna A."/>
            <person name="Ye Y."/>
            <person name="Leebens-Mack J.H."/>
            <person name="Chen G."/>
        </authorList>
    </citation>
    <scope>NUCLEOTIDE SEQUENCE [LARGE SCALE GENOMIC DNA]</scope>
    <source>
        <strain evidence="2">cv. DH0086</strain>
    </source>
</reference>
<dbReference type="Gramene" id="ONK80626">
    <property type="protein sequence ID" value="ONK80626"/>
    <property type="gene ID" value="A4U43_C01F19930"/>
</dbReference>
<dbReference type="InterPro" id="IPR015424">
    <property type="entry name" value="PyrdxlP-dep_Trfase"/>
</dbReference>
<sequence>MQVKVEKGLLTSGESSLIKFSIDFEVVRWLGRKHSVIVVPGSASGGPRYIRISLGGLKEADCEVAAQRLKRGQEELVRDRMG</sequence>
<organism evidence="1 2">
    <name type="scientific">Asparagus officinalis</name>
    <name type="common">Garden asparagus</name>
    <dbReference type="NCBI Taxonomy" id="4686"/>
    <lineage>
        <taxon>Eukaryota</taxon>
        <taxon>Viridiplantae</taxon>
        <taxon>Streptophyta</taxon>
        <taxon>Embryophyta</taxon>
        <taxon>Tracheophyta</taxon>
        <taxon>Spermatophyta</taxon>
        <taxon>Magnoliopsida</taxon>
        <taxon>Liliopsida</taxon>
        <taxon>Asparagales</taxon>
        <taxon>Asparagaceae</taxon>
        <taxon>Asparagoideae</taxon>
        <taxon>Asparagus</taxon>
    </lineage>
</organism>
<protein>
    <recommendedName>
        <fullName evidence="3">Aminotransferase class I/classII domain-containing protein</fullName>
    </recommendedName>
</protein>
<dbReference type="EMBL" id="CM007381">
    <property type="protein sequence ID" value="ONK80626.1"/>
    <property type="molecule type" value="Genomic_DNA"/>
</dbReference>
<dbReference type="AlphaFoldDB" id="A0A5P1FQQ5"/>